<comment type="caution">
    <text evidence="2">The sequence shown here is derived from an EMBL/GenBank/DDBJ whole genome shotgun (WGS) entry which is preliminary data.</text>
</comment>
<organism evidence="2 3">
    <name type="scientific">Novosphingobium jiangmenense</name>
    <dbReference type="NCBI Taxonomy" id="2791981"/>
    <lineage>
        <taxon>Bacteria</taxon>
        <taxon>Pseudomonadati</taxon>
        <taxon>Pseudomonadota</taxon>
        <taxon>Alphaproteobacteria</taxon>
        <taxon>Sphingomonadales</taxon>
        <taxon>Sphingomonadaceae</taxon>
        <taxon>Novosphingobium</taxon>
    </lineage>
</organism>
<dbReference type="EMBL" id="JADQDC010000017">
    <property type="protein sequence ID" value="MBF9152937.1"/>
    <property type="molecule type" value="Genomic_DNA"/>
</dbReference>
<keyword evidence="3" id="KW-1185">Reference proteome</keyword>
<proteinExistence type="predicted"/>
<dbReference type="Proteomes" id="UP000600799">
    <property type="component" value="Unassembled WGS sequence"/>
</dbReference>
<dbReference type="Pfam" id="PF13271">
    <property type="entry name" value="DUF4062"/>
    <property type="match status" value="1"/>
</dbReference>
<evidence type="ECO:0000259" key="1">
    <source>
        <dbReference type="Pfam" id="PF13271"/>
    </source>
</evidence>
<name>A0ABS0HL22_9SPHN</name>
<evidence type="ECO:0000313" key="2">
    <source>
        <dbReference type="EMBL" id="MBF9152937.1"/>
    </source>
</evidence>
<gene>
    <name evidence="2" type="ORF">I2488_18190</name>
</gene>
<accession>A0ABS0HL22</accession>
<sequence length="41" mass="4739">MAKKYQIFVSSTFRDLVDERQDTIRSILDLGHIPAGMELFP</sequence>
<feature type="domain" description="DUF4062" evidence="1">
    <location>
        <begin position="6"/>
        <end position="40"/>
    </location>
</feature>
<evidence type="ECO:0000313" key="3">
    <source>
        <dbReference type="Proteomes" id="UP000600799"/>
    </source>
</evidence>
<reference evidence="2 3" key="1">
    <citation type="submission" date="2020-11" db="EMBL/GenBank/DDBJ databases">
        <title>The genome sequence of Novosphingobium sp. 1Y9A.</title>
        <authorList>
            <person name="Liu Y."/>
        </authorList>
    </citation>
    <scope>NUCLEOTIDE SEQUENCE [LARGE SCALE GENOMIC DNA]</scope>
    <source>
        <strain evidence="2 3">1Y9A</strain>
    </source>
</reference>
<protein>
    <submittedName>
        <fullName evidence="2">DUF4062 domain-containing protein</fullName>
    </submittedName>
</protein>
<dbReference type="InterPro" id="IPR025139">
    <property type="entry name" value="DUF4062"/>
</dbReference>
<dbReference type="RefSeq" id="WP_196277202.1">
    <property type="nucleotide sequence ID" value="NZ_JADQDC010000017.1"/>
</dbReference>